<dbReference type="InterPro" id="IPR014756">
    <property type="entry name" value="Ig_E-set"/>
</dbReference>
<name>A0ABQ7SKJ0_PHRPL</name>
<evidence type="ECO:0000256" key="1">
    <source>
        <dbReference type="ARBA" id="ARBA00005968"/>
    </source>
</evidence>
<dbReference type="PANTHER" id="PTHR11590">
    <property type="entry name" value="PROTEIN-GLUTAMINE GAMMA-GLUTAMYLTRANSFERASE"/>
    <property type="match status" value="1"/>
</dbReference>
<dbReference type="Pfam" id="PF00868">
    <property type="entry name" value="Transglut_N"/>
    <property type="match status" value="1"/>
</dbReference>
<dbReference type="Gene3D" id="2.60.40.10">
    <property type="entry name" value="Immunoglobulins"/>
    <property type="match status" value="3"/>
</dbReference>
<evidence type="ECO:0000313" key="4">
    <source>
        <dbReference type="Proteomes" id="UP000826234"/>
    </source>
</evidence>
<dbReference type="PIRSF" id="PIRSF000459">
    <property type="entry name" value="TGM_EBP42"/>
    <property type="match status" value="1"/>
</dbReference>
<sequence>MRLKSENIKQTFVGEHQPQSRISELAETPLTMEALEVRNVDLNCAQNSISHYTQLFSANKLIVRRGQPFGFNVHFQNREWDDENDKITFTVETGPKPCESLGTKSIFPLGGSSDQKHWNACCKLHNEKCLSVNMFPPVNASIGCYSLTMCLVCLFDLFRDFLNTPFSDDTVYLENQAHREEYVLNEDGIIFKGLPKHITTHPWHFGQFQDDVLDICLKILDTNTNFLRDPGMDCSCRNDPVYISRVLNTMIGCHKKKSILKYPSSNNYLQGLSPSVWNGSIPILRQWNQSKCKPVKYGDCGTFASVLCTVMRCLGIPSRVVTGFYCPLNAVNSLIVQEVFDYTGKTINGKEHVWTYHCWNESWMVRKDLNQSGSDWQYLDPTPVETSKGSVCSGPIWVKSIRDGDVDTDSDGHRVFCMLNARKTAWVSQGRGKKTKLHCDAKPCGQYISTKGVGRDIREDVTDAYKHELGSLQDKKAFYTAWKKINSQYLNAPNSEIEKDILSQRNRSLKYTGITMKFKMVNCPIYGQNVQINWVLENLCDEIKERKFNLSAQGMVHNGCSLEQLWKENMHISLGPKEVKKILIDIPYDCYGPHLCDDNIMRVVVVSVPEPKGEIMMMERDILIDSLPIEIKILDHPKLNMSCCTEITFSNPLKEDLKNCVLHLEGYGLIGEPIATELGTLNGSHKAQTCVEFTPCRYGKHQLVASVSCHKFCNCKGYASIDMGGPSTTSGEGGA</sequence>
<dbReference type="InterPro" id="IPR013783">
    <property type="entry name" value="Ig-like_fold"/>
</dbReference>
<dbReference type="Pfam" id="PF01841">
    <property type="entry name" value="Transglut_core"/>
    <property type="match status" value="1"/>
</dbReference>
<comment type="similarity">
    <text evidence="1">Belongs to the transglutaminase superfamily. Transglutaminase family.</text>
</comment>
<feature type="domain" description="Transglutaminase-like" evidence="2">
    <location>
        <begin position="292"/>
        <end position="383"/>
    </location>
</feature>
<dbReference type="InterPro" id="IPR036985">
    <property type="entry name" value="Transglutaminase-like_sf"/>
</dbReference>
<dbReference type="SUPFAM" id="SSF81296">
    <property type="entry name" value="E set domains"/>
    <property type="match status" value="1"/>
</dbReference>
<dbReference type="SMART" id="SM00460">
    <property type="entry name" value="TGc"/>
    <property type="match status" value="1"/>
</dbReference>
<dbReference type="Gene3D" id="3.90.260.10">
    <property type="entry name" value="Transglutaminase-like"/>
    <property type="match status" value="1"/>
</dbReference>
<dbReference type="Pfam" id="PF00927">
    <property type="entry name" value="Transglut_C"/>
    <property type="match status" value="2"/>
</dbReference>
<dbReference type="InterPro" id="IPR001102">
    <property type="entry name" value="Transglutaminase_N"/>
</dbReference>
<dbReference type="SUPFAM" id="SSF54001">
    <property type="entry name" value="Cysteine proteinases"/>
    <property type="match status" value="1"/>
</dbReference>
<dbReference type="InterPro" id="IPR036238">
    <property type="entry name" value="Transglutaminase_C_sf"/>
</dbReference>
<evidence type="ECO:0000259" key="2">
    <source>
        <dbReference type="SMART" id="SM00460"/>
    </source>
</evidence>
<dbReference type="InterPro" id="IPR038765">
    <property type="entry name" value="Papain-like_cys_pep_sf"/>
</dbReference>
<dbReference type="PANTHER" id="PTHR11590:SF75">
    <property type="entry name" value="TRANSGLUTAMINASE-LIKE DOMAIN-CONTAINING PROTEIN"/>
    <property type="match status" value="1"/>
</dbReference>
<dbReference type="InterPro" id="IPR023608">
    <property type="entry name" value="Transglutaminase_animal"/>
</dbReference>
<comment type="caution">
    <text evidence="3">The sequence shown here is derived from an EMBL/GenBank/DDBJ whole genome shotgun (WGS) entry which is preliminary data.</text>
</comment>
<dbReference type="InterPro" id="IPR008958">
    <property type="entry name" value="Transglutaminase_C"/>
</dbReference>
<dbReference type="EMBL" id="JAIPUX010005289">
    <property type="protein sequence ID" value="KAH0617844.1"/>
    <property type="molecule type" value="Genomic_DNA"/>
</dbReference>
<dbReference type="Proteomes" id="UP000826234">
    <property type="component" value="Unassembled WGS sequence"/>
</dbReference>
<evidence type="ECO:0000313" key="3">
    <source>
        <dbReference type="EMBL" id="KAH0617844.1"/>
    </source>
</evidence>
<organism evidence="3 4">
    <name type="scientific">Phrynosoma platyrhinos</name>
    <name type="common">Desert horned lizard</name>
    <dbReference type="NCBI Taxonomy" id="52577"/>
    <lineage>
        <taxon>Eukaryota</taxon>
        <taxon>Metazoa</taxon>
        <taxon>Chordata</taxon>
        <taxon>Craniata</taxon>
        <taxon>Vertebrata</taxon>
        <taxon>Euteleostomi</taxon>
        <taxon>Lepidosauria</taxon>
        <taxon>Squamata</taxon>
        <taxon>Bifurcata</taxon>
        <taxon>Unidentata</taxon>
        <taxon>Episquamata</taxon>
        <taxon>Toxicofera</taxon>
        <taxon>Iguania</taxon>
        <taxon>Phrynosomatidae</taxon>
        <taxon>Phrynosomatinae</taxon>
        <taxon>Phrynosoma</taxon>
    </lineage>
</organism>
<accession>A0ABQ7SKJ0</accession>
<gene>
    <name evidence="3" type="ORF">JD844_016486</name>
</gene>
<dbReference type="SUPFAM" id="SSF49309">
    <property type="entry name" value="Transglutaminase, two C-terminal domains"/>
    <property type="match status" value="2"/>
</dbReference>
<dbReference type="InterPro" id="IPR050779">
    <property type="entry name" value="Transglutaminase"/>
</dbReference>
<proteinExistence type="inferred from homology"/>
<keyword evidence="4" id="KW-1185">Reference proteome</keyword>
<protein>
    <recommendedName>
        <fullName evidence="2">Transglutaminase-like domain-containing protein</fullName>
    </recommendedName>
</protein>
<reference evidence="3 4" key="1">
    <citation type="journal article" date="2022" name="Gigascience">
        <title>A chromosome-level genome assembly and annotation of the desert horned lizard, Phrynosoma platyrhinos, provides insight into chromosomal rearrangements among reptiles.</title>
        <authorList>
            <person name="Koochekian N."/>
            <person name="Ascanio A."/>
            <person name="Farleigh K."/>
            <person name="Card D.C."/>
            <person name="Schield D.R."/>
            <person name="Castoe T.A."/>
            <person name="Jezkova T."/>
        </authorList>
    </citation>
    <scope>NUCLEOTIDE SEQUENCE [LARGE SCALE GENOMIC DNA]</scope>
    <source>
        <strain evidence="3">NK-2021</strain>
    </source>
</reference>
<dbReference type="InterPro" id="IPR002931">
    <property type="entry name" value="Transglutaminase-like"/>
</dbReference>